<comment type="similarity">
    <text evidence="1">Belongs to the 14-3-3 family.</text>
</comment>
<dbReference type="PRINTS" id="PR00305">
    <property type="entry name" value="1433ZETA"/>
</dbReference>
<proteinExistence type="inferred from homology"/>
<dbReference type="InterPro" id="IPR036815">
    <property type="entry name" value="14-3-3_dom_sf"/>
</dbReference>
<sequence>MANKKSLLKLQGKKGAEKLRKRREERLEKLERARQAKLAKKTAPQPNPDAEMPQPSGEEPSTSAETAQDNDGPPPAHLALSIMESNRELILYRAKLADQAVRYYDMAQLMKKVVEMDNVLNEEERNMLSIAYKAVIRPLRFALREISPIEWTQDGTEKQLQMLKRYRDKLVKELHDTGNELVELLDTMIPTAHDYEVKVFYLKMKADVYRYMAAEAIGGVVDKSRHAYQEAYDIAKDQLRPANATRLGLGLNFCIFYYDNLDMEENAIDFAKKVLEDANSDERGGACNESEDLKKQLREHIERWEEKASNKKHKDDNEASSRSCVL</sequence>
<dbReference type="Pfam" id="PF00244">
    <property type="entry name" value="14-3-3"/>
    <property type="match status" value="1"/>
</dbReference>
<protein>
    <recommendedName>
        <fullName evidence="3">14-3-3 domain-containing protein</fullName>
    </recommendedName>
</protein>
<dbReference type="SMART" id="SM00101">
    <property type="entry name" value="14_3_3"/>
    <property type="match status" value="1"/>
</dbReference>
<evidence type="ECO:0000256" key="2">
    <source>
        <dbReference type="SAM" id="MobiDB-lite"/>
    </source>
</evidence>
<accession>A0ABD2JI23</accession>
<feature type="compositionally biased region" description="Low complexity" evidence="2">
    <location>
        <begin position="1"/>
        <end position="10"/>
    </location>
</feature>
<name>A0ABD2JI23_HETSC</name>
<comment type="caution">
    <text evidence="4">The sequence shown here is derived from an EMBL/GenBank/DDBJ whole genome shotgun (WGS) entry which is preliminary data.</text>
</comment>
<dbReference type="EMBL" id="JBICCN010000143">
    <property type="protein sequence ID" value="KAL3090269.1"/>
    <property type="molecule type" value="Genomic_DNA"/>
</dbReference>
<evidence type="ECO:0000313" key="4">
    <source>
        <dbReference type="EMBL" id="KAL3090269.1"/>
    </source>
</evidence>
<dbReference type="Proteomes" id="UP001620645">
    <property type="component" value="Unassembled WGS sequence"/>
</dbReference>
<keyword evidence="5" id="KW-1185">Reference proteome</keyword>
<gene>
    <name evidence="4" type="ORF">niasHS_006721</name>
</gene>
<feature type="region of interest" description="Disordered" evidence="2">
    <location>
        <begin position="1"/>
        <end position="78"/>
    </location>
</feature>
<dbReference type="InterPro" id="IPR023410">
    <property type="entry name" value="14-3-3_domain"/>
</dbReference>
<dbReference type="InterPro" id="IPR000308">
    <property type="entry name" value="14-3-3"/>
</dbReference>
<feature type="domain" description="14-3-3" evidence="3">
    <location>
        <begin position="87"/>
        <end position="318"/>
    </location>
</feature>
<dbReference type="CDD" id="cd08774">
    <property type="entry name" value="14-3-3"/>
    <property type="match status" value="1"/>
</dbReference>
<dbReference type="SUPFAM" id="SSF48445">
    <property type="entry name" value="14-3-3 protein"/>
    <property type="match status" value="1"/>
</dbReference>
<feature type="compositionally biased region" description="Basic and acidic residues" evidence="2">
    <location>
        <begin position="14"/>
        <end position="34"/>
    </location>
</feature>
<feature type="region of interest" description="Disordered" evidence="2">
    <location>
        <begin position="305"/>
        <end position="326"/>
    </location>
</feature>
<evidence type="ECO:0000259" key="3">
    <source>
        <dbReference type="SMART" id="SM00101"/>
    </source>
</evidence>
<reference evidence="4 5" key="1">
    <citation type="submission" date="2024-10" db="EMBL/GenBank/DDBJ databases">
        <authorList>
            <person name="Kim D."/>
        </authorList>
    </citation>
    <scope>NUCLEOTIDE SEQUENCE [LARGE SCALE GENOMIC DNA]</scope>
    <source>
        <strain evidence="4">Taebaek</strain>
    </source>
</reference>
<dbReference type="Gene3D" id="1.20.190.20">
    <property type="entry name" value="14-3-3 domain"/>
    <property type="match status" value="1"/>
</dbReference>
<feature type="compositionally biased region" description="Polar residues" evidence="2">
    <location>
        <begin position="59"/>
        <end position="69"/>
    </location>
</feature>
<evidence type="ECO:0000313" key="5">
    <source>
        <dbReference type="Proteomes" id="UP001620645"/>
    </source>
</evidence>
<organism evidence="4 5">
    <name type="scientific">Heterodera schachtii</name>
    <name type="common">Sugarbeet cyst nematode worm</name>
    <name type="synonym">Tylenchus schachtii</name>
    <dbReference type="NCBI Taxonomy" id="97005"/>
    <lineage>
        <taxon>Eukaryota</taxon>
        <taxon>Metazoa</taxon>
        <taxon>Ecdysozoa</taxon>
        <taxon>Nematoda</taxon>
        <taxon>Chromadorea</taxon>
        <taxon>Rhabditida</taxon>
        <taxon>Tylenchina</taxon>
        <taxon>Tylenchomorpha</taxon>
        <taxon>Tylenchoidea</taxon>
        <taxon>Heteroderidae</taxon>
        <taxon>Heteroderinae</taxon>
        <taxon>Heterodera</taxon>
    </lineage>
</organism>
<dbReference type="AlphaFoldDB" id="A0ABD2JI23"/>
<dbReference type="PANTHER" id="PTHR18860">
    <property type="entry name" value="14-3-3 PROTEIN"/>
    <property type="match status" value="1"/>
</dbReference>
<feature type="compositionally biased region" description="Basic and acidic residues" evidence="2">
    <location>
        <begin position="305"/>
        <end position="319"/>
    </location>
</feature>
<evidence type="ECO:0000256" key="1">
    <source>
        <dbReference type="ARBA" id="ARBA00006141"/>
    </source>
</evidence>